<dbReference type="Proteomes" id="UP000076404">
    <property type="component" value="Chromosome"/>
</dbReference>
<evidence type="ECO:0000256" key="3">
    <source>
        <dbReference type="ARBA" id="ARBA00022989"/>
    </source>
</evidence>
<dbReference type="GO" id="GO:0015179">
    <property type="term" value="F:L-amino acid transmembrane transporter activity"/>
    <property type="evidence" value="ECO:0007669"/>
    <property type="project" value="TreeGrafter"/>
</dbReference>
<feature type="transmembrane region" description="Helical" evidence="5">
    <location>
        <begin position="130"/>
        <end position="150"/>
    </location>
</feature>
<evidence type="ECO:0000313" key="6">
    <source>
        <dbReference type="EMBL" id="AMW06779.1"/>
    </source>
</evidence>
<dbReference type="AlphaFoldDB" id="A0A143BNY0"/>
<dbReference type="EMBL" id="CP011454">
    <property type="protein sequence ID" value="AMW06779.1"/>
    <property type="molecule type" value="Genomic_DNA"/>
</dbReference>
<evidence type="ECO:0000256" key="5">
    <source>
        <dbReference type="SAM" id="Phobius"/>
    </source>
</evidence>
<dbReference type="Pfam" id="PF13520">
    <property type="entry name" value="AA_permease_2"/>
    <property type="match status" value="1"/>
</dbReference>
<reference evidence="6 7" key="2">
    <citation type="journal article" date="2016" name="Environ. Microbiol. Rep.">
        <title>Metagenomic evidence for the presence of phototrophic Gemmatimonadetes bacteria in diverse environments.</title>
        <authorList>
            <person name="Zeng Y."/>
            <person name="Baumbach J."/>
            <person name="Barbosa E.G."/>
            <person name="Azevedo V."/>
            <person name="Zhang C."/>
            <person name="Koblizek M."/>
        </authorList>
    </citation>
    <scope>NUCLEOTIDE SEQUENCE [LARGE SCALE GENOMIC DNA]</scope>
    <source>
        <strain evidence="6 7">AP64</strain>
    </source>
</reference>
<dbReference type="STRING" id="1379270.GEMMAAP_11395"/>
<dbReference type="InterPro" id="IPR002293">
    <property type="entry name" value="AA/rel_permease1"/>
</dbReference>
<evidence type="ECO:0000256" key="4">
    <source>
        <dbReference type="ARBA" id="ARBA00023136"/>
    </source>
</evidence>
<dbReference type="RefSeq" id="WP_026849659.1">
    <property type="nucleotide sequence ID" value="NZ_CP011454.1"/>
</dbReference>
<feature type="transmembrane region" description="Helical" evidence="5">
    <location>
        <begin position="89"/>
        <end position="110"/>
    </location>
</feature>
<dbReference type="PIRSF" id="PIRSF006060">
    <property type="entry name" value="AA_transporter"/>
    <property type="match status" value="1"/>
</dbReference>
<dbReference type="GO" id="GO:0016020">
    <property type="term" value="C:membrane"/>
    <property type="evidence" value="ECO:0007669"/>
    <property type="project" value="UniProtKB-SubCell"/>
</dbReference>
<feature type="transmembrane region" description="Helical" evidence="5">
    <location>
        <begin position="46"/>
        <end position="68"/>
    </location>
</feature>
<keyword evidence="7" id="KW-1185">Reference proteome</keyword>
<feature type="transmembrane region" description="Helical" evidence="5">
    <location>
        <begin position="236"/>
        <end position="256"/>
    </location>
</feature>
<sequence length="447" mass="46902">MLQVKYAARLGTFSGTMLVVGGIIGSGIFLSPAVVAQRVGTAPLTLAAWGLGAVVAILGGFVYAELGARRPKAGGTYIYLRDAFGTFPAFLYGWALFLIMATGAMAAVAMTGANYLAELLHLSPAAGRPIAIGFIVVLTVLNILGVRIGATTGNVLTLLKLAAIALLVFAALALTPRNAVPLAEQASPLVAPSSLTQMVVAMGGALVPVLFSFGGWQQTNAVAEELVDPQRTLPRALIYGVLIVAATYLLVNVAYLRALGLEGLAASRAPAADTMFVYLGATGRTFITLGIVTSTVGFLGMVILMSARVYQAMAADGLFFTRMARLHPRWQTPVDALVAQGVVALLLLLSGTYGQLLDYVVFADWIFFGSTAAALFVLRARDREGTVRARLHPVGILVFMAAAVYVLVGSVQSNPGNAARGAGLLVLGAPVYLYWHRQRSRSGDRTT</sequence>
<evidence type="ECO:0000313" key="7">
    <source>
        <dbReference type="Proteomes" id="UP000076404"/>
    </source>
</evidence>
<accession>A0A143BNY0</accession>
<keyword evidence="4 5" id="KW-0472">Membrane</keyword>
<dbReference type="PANTHER" id="PTHR11785">
    <property type="entry name" value="AMINO ACID TRANSPORTER"/>
    <property type="match status" value="1"/>
</dbReference>
<dbReference type="PANTHER" id="PTHR11785:SF512">
    <property type="entry name" value="SOBREMESA, ISOFORM B"/>
    <property type="match status" value="1"/>
</dbReference>
<reference evidence="6 7" key="1">
    <citation type="journal article" date="2014" name="Proc. Natl. Acad. Sci. U.S.A.">
        <title>Functional type 2 photosynthetic reaction centers found in the rare bacterial phylum Gemmatimonadetes.</title>
        <authorList>
            <person name="Zeng Y."/>
            <person name="Feng F."/>
            <person name="Medova H."/>
            <person name="Dean J."/>
            <person name="Koblizek M."/>
        </authorList>
    </citation>
    <scope>NUCLEOTIDE SEQUENCE [LARGE SCALE GENOMIC DNA]</scope>
    <source>
        <strain evidence="6 7">AP64</strain>
    </source>
</reference>
<keyword evidence="2 5" id="KW-0812">Transmembrane</keyword>
<comment type="subcellular location">
    <subcellularLocation>
        <location evidence="1">Membrane</location>
        <topology evidence="1">Multi-pass membrane protein</topology>
    </subcellularLocation>
</comment>
<feature type="transmembrane region" description="Helical" evidence="5">
    <location>
        <begin position="12"/>
        <end position="34"/>
    </location>
</feature>
<feature type="transmembrane region" description="Helical" evidence="5">
    <location>
        <begin position="195"/>
        <end position="216"/>
    </location>
</feature>
<dbReference type="InterPro" id="IPR050598">
    <property type="entry name" value="AminoAcid_Transporter"/>
</dbReference>
<feature type="transmembrane region" description="Helical" evidence="5">
    <location>
        <begin position="390"/>
        <end position="411"/>
    </location>
</feature>
<gene>
    <name evidence="6" type="ORF">GEMMAAP_11395</name>
</gene>
<evidence type="ECO:0000256" key="2">
    <source>
        <dbReference type="ARBA" id="ARBA00022692"/>
    </source>
</evidence>
<feature type="transmembrane region" description="Helical" evidence="5">
    <location>
        <begin position="332"/>
        <end position="353"/>
    </location>
</feature>
<organism evidence="6 7">
    <name type="scientific">Gemmatimonas phototrophica</name>
    <dbReference type="NCBI Taxonomy" id="1379270"/>
    <lineage>
        <taxon>Bacteria</taxon>
        <taxon>Pseudomonadati</taxon>
        <taxon>Gemmatimonadota</taxon>
        <taxon>Gemmatimonadia</taxon>
        <taxon>Gemmatimonadales</taxon>
        <taxon>Gemmatimonadaceae</taxon>
        <taxon>Gemmatimonas</taxon>
    </lineage>
</organism>
<dbReference type="KEGG" id="gph:GEMMAAP_11395"/>
<dbReference type="Gene3D" id="1.20.1740.10">
    <property type="entry name" value="Amino acid/polyamine transporter I"/>
    <property type="match status" value="1"/>
</dbReference>
<feature type="transmembrane region" description="Helical" evidence="5">
    <location>
        <begin position="417"/>
        <end position="435"/>
    </location>
</feature>
<name>A0A143BNY0_9BACT</name>
<feature type="transmembrane region" description="Helical" evidence="5">
    <location>
        <begin position="359"/>
        <end position="378"/>
    </location>
</feature>
<keyword evidence="3 5" id="KW-1133">Transmembrane helix</keyword>
<evidence type="ECO:0000256" key="1">
    <source>
        <dbReference type="ARBA" id="ARBA00004141"/>
    </source>
</evidence>
<protein>
    <submittedName>
        <fullName evidence="6">Permease</fullName>
    </submittedName>
</protein>
<dbReference type="eggNOG" id="COG0531">
    <property type="taxonomic scope" value="Bacteria"/>
</dbReference>
<proteinExistence type="predicted"/>
<feature type="transmembrane region" description="Helical" evidence="5">
    <location>
        <begin position="276"/>
        <end position="304"/>
    </location>
</feature>
<feature type="transmembrane region" description="Helical" evidence="5">
    <location>
        <begin position="157"/>
        <end position="175"/>
    </location>
</feature>